<dbReference type="AlphaFoldDB" id="A0A5J4QL19"/>
<proteinExistence type="predicted"/>
<gene>
    <name evidence="1" type="ORF">EZS27_028321</name>
</gene>
<reference evidence="1" key="1">
    <citation type="submission" date="2019-03" db="EMBL/GenBank/DDBJ databases">
        <title>Single cell metagenomics reveals metabolic interactions within the superorganism composed of flagellate Streblomastix strix and complex community of Bacteroidetes bacteria on its surface.</title>
        <authorList>
            <person name="Treitli S.C."/>
            <person name="Kolisko M."/>
            <person name="Husnik F."/>
            <person name="Keeling P."/>
            <person name="Hampl V."/>
        </authorList>
    </citation>
    <scope>NUCLEOTIDE SEQUENCE</scope>
    <source>
        <strain evidence="1">STM</strain>
    </source>
</reference>
<evidence type="ECO:0000313" key="1">
    <source>
        <dbReference type="EMBL" id="KAA6322105.1"/>
    </source>
</evidence>
<dbReference type="EMBL" id="SNRY01003129">
    <property type="protein sequence ID" value="KAA6322105.1"/>
    <property type="molecule type" value="Genomic_DNA"/>
</dbReference>
<accession>A0A5J4QL19</accession>
<organism evidence="1">
    <name type="scientific">termite gut metagenome</name>
    <dbReference type="NCBI Taxonomy" id="433724"/>
    <lineage>
        <taxon>unclassified sequences</taxon>
        <taxon>metagenomes</taxon>
        <taxon>organismal metagenomes</taxon>
    </lineage>
</organism>
<comment type="caution">
    <text evidence="1">The sequence shown here is derived from an EMBL/GenBank/DDBJ whole genome shotgun (WGS) entry which is preliminary data.</text>
</comment>
<name>A0A5J4QL19_9ZZZZ</name>
<protein>
    <submittedName>
        <fullName evidence="1">Uncharacterized protein</fullName>
    </submittedName>
</protein>
<sequence>MYPPELEDLMTYAIANGELTAKKKIILFKKAESLGIDVDEFEMVLEGRLFEKRQTMNPTPMETPPVILPQAKDDSVDNISLIRALFIEYFKIEENIPVEEPQKSTFGKIAKGVIGNSGILGSIAVNVVDAFNDDDDDMDYEERRAIAIRTKKEELITRFPIPTSKEEFFEFLSKAVSLARPAKKMRSSPFSFKMFDVSDSDETLAIAKLWMNKCELVISKAKFSLRSDPKALSEIMFYASELGIR</sequence>